<protein>
    <submittedName>
        <fullName evidence="1">Uncharacterized protein</fullName>
    </submittedName>
</protein>
<name>A0AC61QWV8_9FIRM</name>
<dbReference type="EMBL" id="SRZB01000061">
    <property type="protein sequence ID" value="TGX96464.1"/>
    <property type="molecule type" value="Genomic_DNA"/>
</dbReference>
<reference evidence="1" key="1">
    <citation type="submission" date="2019-04" db="EMBL/GenBank/DDBJ databases">
        <title>Microbes associate with the intestines of laboratory mice.</title>
        <authorList>
            <person name="Navarre W."/>
            <person name="Wong E."/>
            <person name="Huang K."/>
            <person name="Tropini C."/>
            <person name="Ng K."/>
            <person name="Yu B."/>
        </authorList>
    </citation>
    <scope>NUCLEOTIDE SEQUENCE</scope>
    <source>
        <strain evidence="1">NM72_1-8</strain>
    </source>
</reference>
<keyword evidence="2" id="KW-1185">Reference proteome</keyword>
<evidence type="ECO:0000313" key="1">
    <source>
        <dbReference type="EMBL" id="TGX96464.1"/>
    </source>
</evidence>
<accession>A0AC61QWV8</accession>
<evidence type="ECO:0000313" key="2">
    <source>
        <dbReference type="Proteomes" id="UP000307720"/>
    </source>
</evidence>
<proteinExistence type="predicted"/>
<organism evidence="1 2">
    <name type="scientific">Hominisplanchenecus murintestinalis</name>
    <dbReference type="NCBI Taxonomy" id="2941517"/>
    <lineage>
        <taxon>Bacteria</taxon>
        <taxon>Bacillati</taxon>
        <taxon>Bacillota</taxon>
        <taxon>Clostridia</taxon>
        <taxon>Lachnospirales</taxon>
        <taxon>Lachnospiraceae</taxon>
        <taxon>Hominisplanchenecus</taxon>
    </lineage>
</organism>
<sequence length="164" mass="19040">MISLHILNVKDFMSQLLLHDTFDRFYLTEASITTFGTFLIDGHLQKGYFSSEELENEEFCQPYSYWKQMRPFCLELIKGKKTPLNFKIVFQLSSSNTEKLLLQTGVALTPSDVNGLYLNLHYDGRSLHCITGTSLNLFTMDKSLEHAWDEMVRKFFHAKEIPAE</sequence>
<gene>
    <name evidence="1" type="ORF">E5357_16010</name>
</gene>
<dbReference type="Proteomes" id="UP000307720">
    <property type="component" value="Unassembled WGS sequence"/>
</dbReference>
<comment type="caution">
    <text evidence="1">The sequence shown here is derived from an EMBL/GenBank/DDBJ whole genome shotgun (WGS) entry which is preliminary data.</text>
</comment>